<feature type="region of interest" description="Disordered" evidence="1">
    <location>
        <begin position="15"/>
        <end position="34"/>
    </location>
</feature>
<feature type="compositionally biased region" description="Basic and acidic residues" evidence="1">
    <location>
        <begin position="54"/>
        <end position="67"/>
    </location>
</feature>
<protein>
    <submittedName>
        <fullName evidence="2">Coat protein 2</fullName>
    </submittedName>
</protein>
<proteinExistence type="predicted"/>
<feature type="compositionally biased region" description="Polar residues" evidence="1">
    <location>
        <begin position="15"/>
        <end position="26"/>
    </location>
</feature>
<name>A0A9C7GWZ6_9VIRU</name>
<accession>A0A9C7GWZ6</accession>
<sequence length="362" mass="41236">MNLYSIDLAVSTTNRRMDTEMNSPQKEVQEKRKELAISTESALVSFQRPPGKRQKTDGDQKDGRAAADEPTVEYFHKRAYQVEAEVNPNYILELRATHELGFTRQFSQWKPKIIYVELIPENMRTLISSTLAASFAQRFIRSGNLRINMITSILKDIVPVTCDAIMAATYAKLRYIHKLHGEHQQRYSGSPSYNKDIELPFPFAIAIQDLGIVESQDTEDKSLYLPDFPEGTANEGRKETKWSAFTYQSYIPMMKENGVIFKSVNPHLKVGSAWWTLKVEKQRNTVDLICTLPPLHYTPQSVATRALFLDTSKAPADTQIIKTDNLPLDYGSYLREGGMGYNIRAFHALCQAPEEDWNPNMA</sequence>
<dbReference type="GO" id="GO:0019028">
    <property type="term" value="C:viral capsid"/>
    <property type="evidence" value="ECO:0007669"/>
    <property type="project" value="UniProtKB-KW"/>
</dbReference>
<evidence type="ECO:0000256" key="1">
    <source>
        <dbReference type="SAM" id="MobiDB-lite"/>
    </source>
</evidence>
<keyword evidence="2" id="KW-0946">Virion</keyword>
<feature type="region of interest" description="Disordered" evidence="1">
    <location>
        <begin position="41"/>
        <end position="68"/>
    </location>
</feature>
<evidence type="ECO:0000313" key="2">
    <source>
        <dbReference type="EMBL" id="CAI5383879.1"/>
    </source>
</evidence>
<keyword evidence="2" id="KW-0167">Capsid protein</keyword>
<organism evidence="2">
    <name type="scientific">Port Orford cedar deltapartitivirus</name>
    <dbReference type="NCBI Taxonomy" id="2933095"/>
    <lineage>
        <taxon>Viruses</taxon>
        <taxon>Riboviria</taxon>
        <taxon>Orthornavirae</taxon>
        <taxon>Pisuviricota</taxon>
        <taxon>Duplopiviricetes</taxon>
        <taxon>Durnavirales</taxon>
        <taxon>Partitiviridae</taxon>
        <taxon>Deltapartitivirus</taxon>
    </lineage>
</organism>
<reference evidence="2" key="1">
    <citation type="submission" date="2022-11" db="EMBL/GenBank/DDBJ databases">
        <authorList>
            <person name="Mifsud CO J."/>
            <person name="Holmes C E."/>
            <person name="Gallagher V R."/>
            <person name="Geoghegan L J."/>
        </authorList>
    </citation>
    <scope>NUCLEOTIDE SEQUENCE</scope>
</reference>
<dbReference type="EMBL" id="OX380391">
    <property type="protein sequence ID" value="CAI5383879.1"/>
    <property type="molecule type" value="Genomic_RNA"/>
</dbReference>